<feature type="domain" description="Biotin carboxylation" evidence="5">
    <location>
        <begin position="1"/>
        <end position="110"/>
    </location>
</feature>
<evidence type="ECO:0000313" key="8">
    <source>
        <dbReference type="Proteomes" id="UP000663881"/>
    </source>
</evidence>
<dbReference type="OrthoDB" id="196847at2759"/>
<name>A0A819R1K7_9BILA</name>
<evidence type="ECO:0000256" key="3">
    <source>
        <dbReference type="ARBA" id="ARBA00022840"/>
    </source>
</evidence>
<dbReference type="PANTHER" id="PTHR18866">
    <property type="entry name" value="CARBOXYLASE:PYRUVATE/ACETYL-COA/PROPIONYL-COA CARBOXYLASE"/>
    <property type="match status" value="1"/>
</dbReference>
<dbReference type="EMBL" id="CAJNON010000065">
    <property type="protein sequence ID" value="CAF0903610.1"/>
    <property type="molecule type" value="Genomic_DNA"/>
</dbReference>
<dbReference type="InterPro" id="IPR016185">
    <property type="entry name" value="PreATP-grasp_dom_sf"/>
</dbReference>
<evidence type="ECO:0000256" key="4">
    <source>
        <dbReference type="ARBA" id="ARBA00023267"/>
    </source>
</evidence>
<dbReference type="InterPro" id="IPR050856">
    <property type="entry name" value="Biotin_carboxylase_complex"/>
</dbReference>
<dbReference type="EMBL" id="CAJOAY010003730">
    <property type="protein sequence ID" value="CAF4037279.1"/>
    <property type="molecule type" value="Genomic_DNA"/>
</dbReference>
<keyword evidence="2" id="KW-0547">Nucleotide-binding</keyword>
<evidence type="ECO:0000256" key="1">
    <source>
        <dbReference type="ARBA" id="ARBA00022598"/>
    </source>
</evidence>
<dbReference type="PANTHER" id="PTHR18866:SF128">
    <property type="entry name" value="UREA AMIDOLYASE"/>
    <property type="match status" value="1"/>
</dbReference>
<sequence length="110" mass="12034">MFKSVLIANRGEIVIRVARTLRQLGIESIGIYSEADRYSDHVIAVDRAIELKGAPSGEIYLHGDLIIEIAKKEKAEAVFPGYGFLSENADFAQDCESAGLCFIGITSEQI</sequence>
<dbReference type="InterPro" id="IPR011764">
    <property type="entry name" value="Biotin_carboxylation_dom"/>
</dbReference>
<proteinExistence type="predicted"/>
<evidence type="ECO:0000313" key="7">
    <source>
        <dbReference type="EMBL" id="CAF4037279.1"/>
    </source>
</evidence>
<dbReference type="Pfam" id="PF00289">
    <property type="entry name" value="Biotin_carb_N"/>
    <property type="match status" value="1"/>
</dbReference>
<organism evidence="7 8">
    <name type="scientific">Adineta steineri</name>
    <dbReference type="NCBI Taxonomy" id="433720"/>
    <lineage>
        <taxon>Eukaryota</taxon>
        <taxon>Metazoa</taxon>
        <taxon>Spiralia</taxon>
        <taxon>Gnathifera</taxon>
        <taxon>Rotifera</taxon>
        <taxon>Eurotatoria</taxon>
        <taxon>Bdelloidea</taxon>
        <taxon>Adinetida</taxon>
        <taxon>Adinetidae</taxon>
        <taxon>Adineta</taxon>
    </lineage>
</organism>
<dbReference type="GO" id="GO:0016874">
    <property type="term" value="F:ligase activity"/>
    <property type="evidence" value="ECO:0007669"/>
    <property type="project" value="UniProtKB-KW"/>
</dbReference>
<reference evidence="7" key="1">
    <citation type="submission" date="2021-02" db="EMBL/GenBank/DDBJ databases">
        <authorList>
            <person name="Nowell W R."/>
        </authorList>
    </citation>
    <scope>NUCLEOTIDE SEQUENCE</scope>
</reference>
<dbReference type="PROSITE" id="PS50979">
    <property type="entry name" value="BC"/>
    <property type="match status" value="1"/>
</dbReference>
<keyword evidence="4" id="KW-0092">Biotin</keyword>
<accession>A0A819R1K7</accession>
<evidence type="ECO:0000259" key="5">
    <source>
        <dbReference type="PROSITE" id="PS50979"/>
    </source>
</evidence>
<evidence type="ECO:0000256" key="2">
    <source>
        <dbReference type="ARBA" id="ARBA00022741"/>
    </source>
</evidence>
<dbReference type="Proteomes" id="UP000663881">
    <property type="component" value="Unassembled WGS sequence"/>
</dbReference>
<dbReference type="GO" id="GO:0005524">
    <property type="term" value="F:ATP binding"/>
    <property type="evidence" value="ECO:0007669"/>
    <property type="project" value="UniProtKB-KW"/>
</dbReference>
<comment type="caution">
    <text evidence="7">The sequence shown here is derived from an EMBL/GenBank/DDBJ whole genome shotgun (WGS) entry which is preliminary data.</text>
</comment>
<gene>
    <name evidence="7" type="ORF">OKA104_LOCUS31942</name>
    <name evidence="6" type="ORF">VCS650_LOCUS9448</name>
</gene>
<dbReference type="Gene3D" id="3.40.50.20">
    <property type="match status" value="1"/>
</dbReference>
<dbReference type="SUPFAM" id="SSF52440">
    <property type="entry name" value="PreATP-grasp domain"/>
    <property type="match status" value="1"/>
</dbReference>
<dbReference type="Proteomes" id="UP000663891">
    <property type="component" value="Unassembled WGS sequence"/>
</dbReference>
<keyword evidence="3" id="KW-0067">ATP-binding</keyword>
<dbReference type="InterPro" id="IPR005481">
    <property type="entry name" value="BC-like_N"/>
</dbReference>
<protein>
    <recommendedName>
        <fullName evidence="5">Biotin carboxylation domain-containing protein</fullName>
    </recommendedName>
</protein>
<evidence type="ECO:0000313" key="6">
    <source>
        <dbReference type="EMBL" id="CAF0903610.1"/>
    </source>
</evidence>
<keyword evidence="1" id="KW-0436">Ligase</keyword>
<dbReference type="AlphaFoldDB" id="A0A819R1K7"/>